<proteinExistence type="predicted"/>
<evidence type="ECO:0000313" key="1">
    <source>
        <dbReference type="EMBL" id="KAA8530989.1"/>
    </source>
</evidence>
<reference evidence="1 2" key="1">
    <citation type="submission" date="2019-09" db="EMBL/GenBank/DDBJ databases">
        <title>A chromosome-level genome assembly of the Chinese tupelo Nyssa sinensis.</title>
        <authorList>
            <person name="Yang X."/>
            <person name="Kang M."/>
            <person name="Yang Y."/>
            <person name="Xiong H."/>
            <person name="Wang M."/>
            <person name="Zhang Z."/>
            <person name="Wang Z."/>
            <person name="Wu H."/>
            <person name="Ma T."/>
            <person name="Liu J."/>
            <person name="Xi Z."/>
        </authorList>
    </citation>
    <scope>NUCLEOTIDE SEQUENCE [LARGE SCALE GENOMIC DNA]</scope>
    <source>
        <strain evidence="1">J267</strain>
        <tissue evidence="1">Leaf</tissue>
    </source>
</reference>
<keyword evidence="2" id="KW-1185">Reference proteome</keyword>
<dbReference type="AlphaFoldDB" id="A0A5J5ALC3"/>
<name>A0A5J5ALC3_9ASTE</name>
<accession>A0A5J5ALC3</accession>
<dbReference type="Proteomes" id="UP000325577">
    <property type="component" value="Linkage Group LG2"/>
</dbReference>
<dbReference type="EMBL" id="CM018043">
    <property type="protein sequence ID" value="KAA8530989.1"/>
    <property type="molecule type" value="Genomic_DNA"/>
</dbReference>
<sequence length="77" mass="8477">MGNVATLGGSSSEISKRKHKSIVTLTLTALTTLARIWRTEGVTEDNSTLSRQEFASVLYLCICGCSRVSDTEEPEYY</sequence>
<organism evidence="1 2">
    <name type="scientific">Nyssa sinensis</name>
    <dbReference type="NCBI Taxonomy" id="561372"/>
    <lineage>
        <taxon>Eukaryota</taxon>
        <taxon>Viridiplantae</taxon>
        <taxon>Streptophyta</taxon>
        <taxon>Embryophyta</taxon>
        <taxon>Tracheophyta</taxon>
        <taxon>Spermatophyta</taxon>
        <taxon>Magnoliopsida</taxon>
        <taxon>eudicotyledons</taxon>
        <taxon>Gunneridae</taxon>
        <taxon>Pentapetalae</taxon>
        <taxon>asterids</taxon>
        <taxon>Cornales</taxon>
        <taxon>Nyssaceae</taxon>
        <taxon>Nyssa</taxon>
    </lineage>
</organism>
<gene>
    <name evidence="1" type="ORF">F0562_005721</name>
</gene>
<protein>
    <submittedName>
        <fullName evidence="1">Uncharacterized protein</fullName>
    </submittedName>
</protein>
<evidence type="ECO:0000313" key="2">
    <source>
        <dbReference type="Proteomes" id="UP000325577"/>
    </source>
</evidence>